<dbReference type="PANTHER" id="PTHR38442">
    <property type="entry name" value="INNER MEMBRANE PROTEIN-RELATED"/>
    <property type="match status" value="1"/>
</dbReference>
<dbReference type="Proteomes" id="UP000263833">
    <property type="component" value="Unassembled WGS sequence"/>
</dbReference>
<dbReference type="Pfam" id="PF04286">
    <property type="entry name" value="DUF445"/>
    <property type="match status" value="1"/>
</dbReference>
<gene>
    <name evidence="1" type="ORF">DXH95_07190</name>
</gene>
<dbReference type="EMBL" id="QRGP01000001">
    <property type="protein sequence ID" value="RDV07889.1"/>
    <property type="molecule type" value="Genomic_DNA"/>
</dbReference>
<dbReference type="GO" id="GO:0005886">
    <property type="term" value="C:plasma membrane"/>
    <property type="evidence" value="ECO:0007669"/>
    <property type="project" value="TreeGrafter"/>
</dbReference>
<evidence type="ECO:0000313" key="1">
    <source>
        <dbReference type="EMBL" id="RDV07889.1"/>
    </source>
</evidence>
<dbReference type="AlphaFoldDB" id="A0A371BJX6"/>
<keyword evidence="2" id="KW-1185">Reference proteome</keyword>
<dbReference type="RefSeq" id="WP_115549450.1">
    <property type="nucleotide sequence ID" value="NZ_QRGP01000001.1"/>
</dbReference>
<reference evidence="2" key="1">
    <citation type="submission" date="2018-08" db="EMBL/GenBank/DDBJ databases">
        <authorList>
            <person name="Kim S.-J."/>
            <person name="Jung G.-Y."/>
        </authorList>
    </citation>
    <scope>NUCLEOTIDE SEQUENCE [LARGE SCALE GENOMIC DNA]</scope>
    <source>
        <strain evidence="2">GY_G</strain>
    </source>
</reference>
<comment type="caution">
    <text evidence="1">The sequence shown here is derived from an EMBL/GenBank/DDBJ whole genome shotgun (WGS) entry which is preliminary data.</text>
</comment>
<name>A0A371BJX6_9SPHN</name>
<evidence type="ECO:0000313" key="2">
    <source>
        <dbReference type="Proteomes" id="UP000263833"/>
    </source>
</evidence>
<dbReference type="PANTHER" id="PTHR38442:SF1">
    <property type="entry name" value="INNER MEMBRANE PROTEIN"/>
    <property type="match status" value="1"/>
</dbReference>
<dbReference type="InterPro" id="IPR007383">
    <property type="entry name" value="DUF445"/>
</dbReference>
<accession>A0A371BJX6</accession>
<proteinExistence type="predicted"/>
<protein>
    <submittedName>
        <fullName evidence="1">DUF445 domain-containing protein</fullName>
    </submittedName>
</protein>
<dbReference type="OrthoDB" id="9769590at2"/>
<organism evidence="1 2">
    <name type="scientific">Sphingorhabdus pulchriflava</name>
    <dbReference type="NCBI Taxonomy" id="2292257"/>
    <lineage>
        <taxon>Bacteria</taxon>
        <taxon>Pseudomonadati</taxon>
        <taxon>Pseudomonadota</taxon>
        <taxon>Alphaproteobacteria</taxon>
        <taxon>Sphingomonadales</taxon>
        <taxon>Sphingomonadaceae</taxon>
        <taxon>Sphingorhabdus</taxon>
    </lineage>
</organism>
<sequence length="402" mass="43953">MRRIATALLILMALLFVAGIHLERNVHPHWGFLTAFAEAGMVGGLADWFAVTALFRHPLGIPIPHTAIIPNNKERLGRTLAGFLRTNFLRTGIVARKVQTMDVAGAMGRFLTTPGSGEGRMRMGASRLLGDIVESLDDERLGGIAKGAVRTQLEKLDIAPLLGQLLAAMIKERRHLPVLDGIIAWAAKTLEANEHIIRAMVEERAGTIMRWTGLDDRLANAIVTGLEKLLGDMAEDPDHPLREKGEEGLEKLAYNLRHDKELQAKVNHWKQELLKNPAFAKWIDGLWGQGRDALLKAARNPDAALAGSFGEALTKLGATLQDDERLKRQINRFARRAIVGTTENYGDQIVSLVSDTIGGWNASTITDRVENAVGSDLQFIRINGTLVGGLAGIIIHTVSLLL</sequence>